<accession>A0A3M6HY63</accession>
<dbReference type="EMBL" id="RBVA01000133">
    <property type="protein sequence ID" value="RMW09868.1"/>
    <property type="molecule type" value="Genomic_DNA"/>
</dbReference>
<evidence type="ECO:0000313" key="2">
    <source>
        <dbReference type="Proteomes" id="UP000271531"/>
    </source>
</evidence>
<comment type="caution">
    <text evidence="1">The sequence shown here is derived from an EMBL/GenBank/DDBJ whole genome shotgun (WGS) entry which is preliminary data.</text>
</comment>
<gene>
    <name evidence="1" type="ORF">ALP03_00049</name>
</gene>
<name>A0A3M6HY63_PSEAJ</name>
<proteinExistence type="predicted"/>
<organism evidence="1 2">
    <name type="scientific">Pseudomonas amygdali pv. tabaci</name>
    <name type="common">Pseudomonas syringae pv. tabaci</name>
    <dbReference type="NCBI Taxonomy" id="322"/>
    <lineage>
        <taxon>Bacteria</taxon>
        <taxon>Pseudomonadati</taxon>
        <taxon>Pseudomonadota</taxon>
        <taxon>Gammaproteobacteria</taxon>
        <taxon>Pseudomonadales</taxon>
        <taxon>Pseudomonadaceae</taxon>
        <taxon>Pseudomonas</taxon>
        <taxon>Pseudomonas amygdali</taxon>
    </lineage>
</organism>
<sequence length="71" mass="7794">MEIYMETIARALILACKHIDDRHNAENDDDVAALEAIAAELNDASNAERNCLIEAAKKLGVVAWPEEMGII</sequence>
<protein>
    <submittedName>
        <fullName evidence="1">Uncharacterized protein</fullName>
    </submittedName>
</protein>
<reference evidence="1 2" key="1">
    <citation type="submission" date="2018-08" db="EMBL/GenBank/DDBJ databases">
        <title>Recombination of ecologically and evolutionarily significant loci maintains genetic cohesion in the Pseudomonas syringae species complex.</title>
        <authorList>
            <person name="Dillon M."/>
            <person name="Thakur S."/>
            <person name="Almeida R.N.D."/>
            <person name="Weir B.S."/>
            <person name="Guttman D.S."/>
        </authorList>
    </citation>
    <scope>NUCLEOTIDE SEQUENCE [LARGE SCALE GENOMIC DNA]</scope>
    <source>
        <strain evidence="1 2">ICMP 4525</strain>
    </source>
</reference>
<evidence type="ECO:0000313" key="1">
    <source>
        <dbReference type="EMBL" id="RMW09868.1"/>
    </source>
</evidence>
<dbReference type="AlphaFoldDB" id="A0A3M6HY63"/>
<dbReference type="Proteomes" id="UP000271531">
    <property type="component" value="Unassembled WGS sequence"/>
</dbReference>